<name>A0A5K1J278_9ACTN</name>
<dbReference type="Proteomes" id="UP000330807">
    <property type="component" value="Unassembled WGS sequence"/>
</dbReference>
<protein>
    <submittedName>
        <fullName evidence="2">Uncharacterized protein</fullName>
    </submittedName>
</protein>
<accession>A0A5K1J278</accession>
<sequence>MACKQPAANCTPAIGKPNAAAPADTDLRRKLTTTVVLVLFALVAIAMATFAWFSIADSAKTRMLMIDANADGSLRFDLDEHATFEEYVHSLGFDQISARIASEKGVDIDASKLKPVTTSDYQTFTFEDGSTADPATGAYLEFTLHFMSSTDLRVRLTGQDGDNGASGTRFSSDTQGMASAMRMSFTADGHTWVYNPNGGGGSSGSVTVFGLDSGAATAASDMFDLIKDTDKPVTVRIWLEGTDPNCTNMLKGANYSVSMRFEGIEEQ</sequence>
<dbReference type="RefSeq" id="WP_156063557.1">
    <property type="nucleotide sequence ID" value="NZ_CABWIH010000038.1"/>
</dbReference>
<evidence type="ECO:0000313" key="3">
    <source>
        <dbReference type="Proteomes" id="UP000330807"/>
    </source>
</evidence>
<evidence type="ECO:0000256" key="1">
    <source>
        <dbReference type="SAM" id="Phobius"/>
    </source>
</evidence>
<organism evidence="2 3">
    <name type="scientific">Collinsella aerofaciens</name>
    <dbReference type="NCBI Taxonomy" id="74426"/>
    <lineage>
        <taxon>Bacteria</taxon>
        <taxon>Bacillati</taxon>
        <taxon>Actinomycetota</taxon>
        <taxon>Coriobacteriia</taxon>
        <taxon>Coriobacteriales</taxon>
        <taxon>Coriobacteriaceae</taxon>
        <taxon>Collinsella</taxon>
    </lineage>
</organism>
<proteinExistence type="predicted"/>
<dbReference type="EMBL" id="CABWIH010000038">
    <property type="protein sequence ID" value="VWL96681.1"/>
    <property type="molecule type" value="Genomic_DNA"/>
</dbReference>
<keyword evidence="1" id="KW-1133">Transmembrane helix</keyword>
<gene>
    <name evidence="2" type="ORF">LMKDKBCB_00092</name>
</gene>
<reference evidence="2 3" key="1">
    <citation type="submission" date="2019-10" db="EMBL/GenBank/DDBJ databases">
        <authorList>
            <person name="Wolf R A."/>
        </authorList>
    </citation>
    <scope>NUCLEOTIDE SEQUENCE [LARGE SCALE GENOMIC DNA]</scope>
    <source>
        <strain evidence="2">Collinsella_aerofaciens_AK_138A</strain>
    </source>
</reference>
<dbReference type="AlphaFoldDB" id="A0A5K1J278"/>
<keyword evidence="1" id="KW-0812">Transmembrane</keyword>
<keyword evidence="1" id="KW-0472">Membrane</keyword>
<feature type="transmembrane region" description="Helical" evidence="1">
    <location>
        <begin position="35"/>
        <end position="55"/>
    </location>
</feature>
<evidence type="ECO:0000313" key="2">
    <source>
        <dbReference type="EMBL" id="VWL96681.1"/>
    </source>
</evidence>